<evidence type="ECO:0000313" key="2">
    <source>
        <dbReference type="Proteomes" id="UP000265562"/>
    </source>
</evidence>
<protein>
    <submittedName>
        <fullName evidence="1">Uncharacterized protein</fullName>
    </submittedName>
</protein>
<proteinExistence type="predicted"/>
<dbReference type="InterPro" id="IPR045958">
    <property type="entry name" value="DUF6378"/>
</dbReference>
<keyword evidence="2" id="KW-1185">Reference proteome</keyword>
<organism evidence="1 2">
    <name type="scientific">Lachnoanaerobaculum umeaense</name>
    <dbReference type="NCBI Taxonomy" id="617123"/>
    <lineage>
        <taxon>Bacteria</taxon>
        <taxon>Bacillati</taxon>
        <taxon>Bacillota</taxon>
        <taxon>Clostridia</taxon>
        <taxon>Lachnospirales</taxon>
        <taxon>Lachnospiraceae</taxon>
        <taxon>Lachnoanaerobaculum</taxon>
    </lineage>
</organism>
<name>A0A385Q1X0_9FIRM</name>
<accession>A0A385Q1X0</accession>
<dbReference type="AlphaFoldDB" id="A0A385Q1X0"/>
<dbReference type="OrthoDB" id="2376767at2"/>
<gene>
    <name evidence="1" type="ORF">D4A81_09015</name>
</gene>
<dbReference type="Proteomes" id="UP000265562">
    <property type="component" value="Chromosome"/>
</dbReference>
<dbReference type="Pfam" id="PF19905">
    <property type="entry name" value="DUF6378"/>
    <property type="match status" value="1"/>
</dbReference>
<reference evidence="1 2" key="1">
    <citation type="submission" date="2018-09" db="EMBL/GenBank/DDBJ databases">
        <title>Genome sequencing of Lachnoanaerobaculum umeaense DSM 23576.</title>
        <authorList>
            <person name="Kook J.-K."/>
            <person name="Park S.-N."/>
            <person name="Lim Y.K."/>
        </authorList>
    </citation>
    <scope>NUCLEOTIDE SEQUENCE [LARGE SCALE GENOMIC DNA]</scope>
    <source>
        <strain evidence="2">DSM 23576 \ CCUG 58757</strain>
    </source>
</reference>
<dbReference type="RefSeq" id="WP_111524585.1">
    <property type="nucleotide sequence ID" value="NZ_CP032364.1"/>
</dbReference>
<dbReference type="KEGG" id="lua:D4A81_09015"/>
<evidence type="ECO:0000313" key="1">
    <source>
        <dbReference type="EMBL" id="AYB00077.1"/>
    </source>
</evidence>
<sequence>MTRKEFLAEAEKCVCGDRNLQYGEPEDNFNTIAKLWSVFLDINITAPQVAAMMILLKTARIKSSEGRDKDSWIDVAGYSACGGELMFGGEEQRGENDGR</sequence>
<dbReference type="EMBL" id="CP032364">
    <property type="protein sequence ID" value="AYB00077.1"/>
    <property type="molecule type" value="Genomic_DNA"/>
</dbReference>